<accession>A0AAV2NKC0</accession>
<proteinExistence type="predicted"/>
<protein>
    <submittedName>
        <fullName evidence="2">Uncharacterized protein</fullName>
    </submittedName>
</protein>
<evidence type="ECO:0000313" key="3">
    <source>
        <dbReference type="Proteomes" id="UP001497644"/>
    </source>
</evidence>
<feature type="compositionally biased region" description="Low complexity" evidence="1">
    <location>
        <begin position="1"/>
        <end position="19"/>
    </location>
</feature>
<organism evidence="2 3">
    <name type="scientific">Lasius platythorax</name>
    <dbReference type="NCBI Taxonomy" id="488582"/>
    <lineage>
        <taxon>Eukaryota</taxon>
        <taxon>Metazoa</taxon>
        <taxon>Ecdysozoa</taxon>
        <taxon>Arthropoda</taxon>
        <taxon>Hexapoda</taxon>
        <taxon>Insecta</taxon>
        <taxon>Pterygota</taxon>
        <taxon>Neoptera</taxon>
        <taxon>Endopterygota</taxon>
        <taxon>Hymenoptera</taxon>
        <taxon>Apocrita</taxon>
        <taxon>Aculeata</taxon>
        <taxon>Formicoidea</taxon>
        <taxon>Formicidae</taxon>
        <taxon>Formicinae</taxon>
        <taxon>Lasius</taxon>
        <taxon>Lasius</taxon>
    </lineage>
</organism>
<feature type="region of interest" description="Disordered" evidence="1">
    <location>
        <begin position="1"/>
        <end position="26"/>
    </location>
</feature>
<dbReference type="EMBL" id="OZ034825">
    <property type="protein sequence ID" value="CAL1680117.1"/>
    <property type="molecule type" value="Genomic_DNA"/>
</dbReference>
<sequence length="117" mass="13252">MTLRRISGRGSRPRITSSPQLSTPSCPHLPIAAYRGRHVPLVFPRSIAEITFRRILVTPPRSYDRYESFQTFYNPSHGEHSKPVAITMGLYDRRRMKMANNAERGGERGSNTAPNPT</sequence>
<dbReference type="AlphaFoldDB" id="A0AAV2NKC0"/>
<gene>
    <name evidence="2" type="ORF">LPLAT_LOCUS6198</name>
</gene>
<reference evidence="2" key="1">
    <citation type="submission" date="2024-04" db="EMBL/GenBank/DDBJ databases">
        <authorList>
            <consortium name="Molecular Ecology Group"/>
        </authorList>
    </citation>
    <scope>NUCLEOTIDE SEQUENCE</scope>
</reference>
<keyword evidence="3" id="KW-1185">Reference proteome</keyword>
<dbReference type="Proteomes" id="UP001497644">
    <property type="component" value="Chromosome 2"/>
</dbReference>
<evidence type="ECO:0000256" key="1">
    <source>
        <dbReference type="SAM" id="MobiDB-lite"/>
    </source>
</evidence>
<name>A0AAV2NKC0_9HYME</name>
<evidence type="ECO:0000313" key="2">
    <source>
        <dbReference type="EMBL" id="CAL1680117.1"/>
    </source>
</evidence>